<keyword evidence="4" id="KW-1185">Reference proteome</keyword>
<reference evidence="3" key="1">
    <citation type="submission" date="2020-05" db="EMBL/GenBank/DDBJ databases">
        <title>Mycena genomes resolve the evolution of fungal bioluminescence.</title>
        <authorList>
            <person name="Tsai I.J."/>
        </authorList>
    </citation>
    <scope>NUCLEOTIDE SEQUENCE</scope>
    <source>
        <strain evidence="3">171206Taipei</strain>
    </source>
</reference>
<feature type="compositionally biased region" description="Polar residues" evidence="1">
    <location>
        <begin position="586"/>
        <end position="597"/>
    </location>
</feature>
<evidence type="ECO:0000313" key="4">
    <source>
        <dbReference type="Proteomes" id="UP000636479"/>
    </source>
</evidence>
<protein>
    <recommendedName>
        <fullName evidence="2">Peptidase A1 domain-containing protein</fullName>
    </recommendedName>
</protein>
<dbReference type="GeneID" id="59345809"/>
<dbReference type="Gene3D" id="2.40.70.10">
    <property type="entry name" value="Acid Proteases"/>
    <property type="match status" value="2"/>
</dbReference>
<dbReference type="EMBL" id="JACAZF010000006">
    <property type="protein sequence ID" value="KAF7300937.1"/>
    <property type="molecule type" value="Genomic_DNA"/>
</dbReference>
<feature type="region of interest" description="Disordered" evidence="1">
    <location>
        <begin position="583"/>
        <end position="603"/>
    </location>
</feature>
<dbReference type="AlphaFoldDB" id="A0A8H6SLC3"/>
<feature type="domain" description="Peptidase A1" evidence="2">
    <location>
        <begin position="210"/>
        <end position="561"/>
    </location>
</feature>
<accession>A0A8H6SLC3</accession>
<evidence type="ECO:0000259" key="2">
    <source>
        <dbReference type="PROSITE" id="PS51767"/>
    </source>
</evidence>
<dbReference type="RefSeq" id="XP_037218937.1">
    <property type="nucleotide sequence ID" value="XM_037363293.1"/>
</dbReference>
<dbReference type="PROSITE" id="PS51767">
    <property type="entry name" value="PEPTIDASE_A1"/>
    <property type="match status" value="1"/>
</dbReference>
<sequence>MAMAAMLHHPDLSPPQAPLLTTSATPRISMATTDDTTGKVDTFVINFTTHVSVLSLAEELRLARIRILVNEHAAKGMTDEELKIELDAIAASATATQTPLNPTAGTKNISPPSIQVGSIQNIASQPPPTQAQSNRFALDVMSGGRRLGTPAFSSAGDSSDSESDSGSRDASGGPRSALRGQEQTVIQTAHGIMGTLKYVPYGHHVADLEFGGPAAKGQVKSKLRLRFLVDTGSNGFWAASSDIVGIDKDSMFKGPDPRVLTPREQEIFQPTGYPISRMNGQLGPRRRFPLCAAFAHEIVGQADYEEYVENVLFPSTMRDSPAEMLQLYLGVAYHISPGLIQHIPSDGILGLGRCMTLSKEGLSFLAQIRNRLTSPEMTITFSDGTTGSIIFGHRVEDKKTTKDWNKDIPVRGAYQWEVDCRTKKLNNRVIETTNSKKTIILDTGAIYTFLDDEFVNQVAALIPNATQDTETKLWKIPKETWGSTSSLESDATTGIEVPHVEIEIGNKYFSFPAIAFSRDDDDAYDMCTIQPKSYVWGTTSPKRKPEILGLSAIVYMELNLQFPPSPEPHLLSWRTKKGYDKGFHSNMGNKPVQTTRKAVQEPK</sequence>
<dbReference type="Proteomes" id="UP000636479">
    <property type="component" value="Unassembled WGS sequence"/>
</dbReference>
<dbReference type="Pfam" id="PF00026">
    <property type="entry name" value="Asp"/>
    <property type="match status" value="1"/>
</dbReference>
<feature type="region of interest" description="Disordered" evidence="1">
    <location>
        <begin position="148"/>
        <end position="182"/>
    </location>
</feature>
<dbReference type="InterPro" id="IPR033121">
    <property type="entry name" value="PEPTIDASE_A1"/>
</dbReference>
<evidence type="ECO:0000256" key="1">
    <source>
        <dbReference type="SAM" id="MobiDB-lite"/>
    </source>
</evidence>
<dbReference type="InterPro" id="IPR021109">
    <property type="entry name" value="Peptidase_aspartic_dom_sf"/>
</dbReference>
<proteinExistence type="predicted"/>
<dbReference type="OrthoDB" id="3052489at2759"/>
<feature type="compositionally biased region" description="Low complexity" evidence="1">
    <location>
        <begin position="168"/>
        <end position="177"/>
    </location>
</feature>
<dbReference type="SUPFAM" id="SSF50630">
    <property type="entry name" value="Acid proteases"/>
    <property type="match status" value="1"/>
</dbReference>
<evidence type="ECO:0000313" key="3">
    <source>
        <dbReference type="EMBL" id="KAF7300937.1"/>
    </source>
</evidence>
<comment type="caution">
    <text evidence="3">The sequence shown here is derived from an EMBL/GenBank/DDBJ whole genome shotgun (WGS) entry which is preliminary data.</text>
</comment>
<gene>
    <name evidence="3" type="ORF">MIND_00656600</name>
</gene>
<name>A0A8H6SLC3_9AGAR</name>
<organism evidence="3 4">
    <name type="scientific">Mycena indigotica</name>
    <dbReference type="NCBI Taxonomy" id="2126181"/>
    <lineage>
        <taxon>Eukaryota</taxon>
        <taxon>Fungi</taxon>
        <taxon>Dikarya</taxon>
        <taxon>Basidiomycota</taxon>
        <taxon>Agaricomycotina</taxon>
        <taxon>Agaricomycetes</taxon>
        <taxon>Agaricomycetidae</taxon>
        <taxon>Agaricales</taxon>
        <taxon>Marasmiineae</taxon>
        <taxon>Mycenaceae</taxon>
        <taxon>Mycena</taxon>
    </lineage>
</organism>